<feature type="region of interest" description="Disordered" evidence="7">
    <location>
        <begin position="97"/>
        <end position="116"/>
    </location>
</feature>
<evidence type="ECO:0000313" key="9">
    <source>
        <dbReference type="Proteomes" id="UP001652660"/>
    </source>
</evidence>
<dbReference type="SMART" id="SM01019">
    <property type="entry name" value="B3"/>
    <property type="match status" value="1"/>
</dbReference>
<dbReference type="InterPro" id="IPR044837">
    <property type="entry name" value="REM16-like"/>
</dbReference>
<organism evidence="9 10">
    <name type="scientific">Coffea arabica</name>
    <name type="common">Arabian coffee</name>
    <dbReference type="NCBI Taxonomy" id="13443"/>
    <lineage>
        <taxon>Eukaryota</taxon>
        <taxon>Viridiplantae</taxon>
        <taxon>Streptophyta</taxon>
        <taxon>Embryophyta</taxon>
        <taxon>Tracheophyta</taxon>
        <taxon>Spermatophyta</taxon>
        <taxon>Magnoliopsida</taxon>
        <taxon>eudicotyledons</taxon>
        <taxon>Gunneridae</taxon>
        <taxon>Pentapetalae</taxon>
        <taxon>asterids</taxon>
        <taxon>lamiids</taxon>
        <taxon>Gentianales</taxon>
        <taxon>Rubiaceae</taxon>
        <taxon>Ixoroideae</taxon>
        <taxon>Gardenieae complex</taxon>
        <taxon>Bertiereae - Coffeeae clade</taxon>
        <taxon>Coffeeae</taxon>
        <taxon>Coffea</taxon>
    </lineage>
</organism>
<keyword evidence="6" id="KW-0175">Coiled coil</keyword>
<evidence type="ECO:0000313" key="10">
    <source>
        <dbReference type="RefSeq" id="XP_071918552.1"/>
    </source>
</evidence>
<dbReference type="PROSITE" id="PS50863">
    <property type="entry name" value="B3"/>
    <property type="match status" value="1"/>
</dbReference>
<evidence type="ECO:0000256" key="7">
    <source>
        <dbReference type="SAM" id="MobiDB-lite"/>
    </source>
</evidence>
<feature type="coiled-coil region" evidence="6">
    <location>
        <begin position="377"/>
        <end position="440"/>
    </location>
</feature>
<evidence type="ECO:0000256" key="1">
    <source>
        <dbReference type="ARBA" id="ARBA00004123"/>
    </source>
</evidence>
<evidence type="ECO:0000256" key="4">
    <source>
        <dbReference type="ARBA" id="ARBA00023163"/>
    </source>
</evidence>
<dbReference type="InterPro" id="IPR003340">
    <property type="entry name" value="B3_DNA-bd"/>
</dbReference>
<feature type="domain" description="TF-B3" evidence="8">
    <location>
        <begin position="162"/>
        <end position="255"/>
    </location>
</feature>
<evidence type="ECO:0000256" key="2">
    <source>
        <dbReference type="ARBA" id="ARBA00023015"/>
    </source>
</evidence>
<sequence>MGKLPVSEKKLFRKKKVAAQHPFNPVRRAPCLVSHKVKPSMGKYVFVKPTRKRITCMQKENTINKKPKRESCPPMKVKIEVDEMRITCYDEMMEKNVESSHAGSDKTKSSPQENRKQIMCYSKNVETSSDSSMAGSDKAKSTALLDRANEFVAKLPSDDPNFVKLMLPSQVSGGFWLQWPKDFCQKHMPKKDEYIVLLDENEKEYDIKYLAQKSGLSGGWRGFSIKHQLSKGDVLIFQLVDSNKFKFKVHIFKAKGGSRKLERDNGLLNSEGKVASEIAKDVKETESFNILWNGEVIDSEISEHVRSQYYQLCCSQKSGLHDGLVKCIDKKLAAGIISETVKIADAIRAAEITTTSCNDVQRWDQTLKGFEGMGMNVAFLRAAIKNILDSIQRKQQEKIKRKTNERAQAEKEMRNLETQLANVKKKIRVLDDEINNVLRAQNEKHEHSFKEAASAPS</sequence>
<name>A0ABM4VG98_COFAR</name>
<evidence type="ECO:0000256" key="6">
    <source>
        <dbReference type="SAM" id="Coils"/>
    </source>
</evidence>
<keyword evidence="5" id="KW-0539">Nucleus</keyword>
<dbReference type="GeneID" id="113706659"/>
<dbReference type="PANTHER" id="PTHR31391">
    <property type="entry name" value="B3 DOMAIN-CONTAINING PROTEIN OS11G0197600-RELATED"/>
    <property type="match status" value="1"/>
</dbReference>
<dbReference type="RefSeq" id="XP_071918552.1">
    <property type="nucleotide sequence ID" value="XM_072062451.1"/>
</dbReference>
<evidence type="ECO:0000256" key="5">
    <source>
        <dbReference type="ARBA" id="ARBA00023242"/>
    </source>
</evidence>
<evidence type="ECO:0000259" key="8">
    <source>
        <dbReference type="PROSITE" id="PS50863"/>
    </source>
</evidence>
<keyword evidence="3" id="KW-0238">DNA-binding</keyword>
<evidence type="ECO:0000256" key="3">
    <source>
        <dbReference type="ARBA" id="ARBA00023125"/>
    </source>
</evidence>
<dbReference type="Proteomes" id="UP001652660">
    <property type="component" value="Chromosome 8c"/>
</dbReference>
<dbReference type="CDD" id="cd10017">
    <property type="entry name" value="B3_DNA"/>
    <property type="match status" value="1"/>
</dbReference>
<dbReference type="Gene3D" id="2.40.330.10">
    <property type="entry name" value="DNA-binding pseudobarrel domain"/>
    <property type="match status" value="1"/>
</dbReference>
<protein>
    <submittedName>
        <fullName evidence="10">B3 domain-containing protein Os01g0234100 isoform X1</fullName>
    </submittedName>
</protein>
<dbReference type="PANTHER" id="PTHR31391:SF101">
    <property type="entry name" value="B3 DOMAIN-CONTAINING PROTEIN OS01G0234100"/>
    <property type="match status" value="1"/>
</dbReference>
<accession>A0ABM4VG98</accession>
<keyword evidence="9" id="KW-1185">Reference proteome</keyword>
<dbReference type="SUPFAM" id="SSF101936">
    <property type="entry name" value="DNA-binding pseudobarrel domain"/>
    <property type="match status" value="1"/>
</dbReference>
<dbReference type="InterPro" id="IPR015300">
    <property type="entry name" value="DNA-bd_pseudobarrel_sf"/>
</dbReference>
<keyword evidence="2" id="KW-0805">Transcription regulation</keyword>
<proteinExistence type="predicted"/>
<comment type="subcellular location">
    <subcellularLocation>
        <location evidence="1">Nucleus</location>
    </subcellularLocation>
</comment>
<dbReference type="Pfam" id="PF02362">
    <property type="entry name" value="B3"/>
    <property type="match status" value="1"/>
</dbReference>
<reference evidence="10" key="1">
    <citation type="submission" date="2025-08" db="UniProtKB">
        <authorList>
            <consortium name="RefSeq"/>
        </authorList>
    </citation>
    <scope>IDENTIFICATION</scope>
    <source>
        <tissue evidence="10">Leaves</tissue>
    </source>
</reference>
<gene>
    <name evidence="10" type="primary">LOC113706659</name>
</gene>
<keyword evidence="4" id="KW-0804">Transcription</keyword>